<organism evidence="3 4">
    <name type="scientific">Colletotrichum asianum</name>
    <dbReference type="NCBI Taxonomy" id="702518"/>
    <lineage>
        <taxon>Eukaryota</taxon>
        <taxon>Fungi</taxon>
        <taxon>Dikarya</taxon>
        <taxon>Ascomycota</taxon>
        <taxon>Pezizomycotina</taxon>
        <taxon>Sordariomycetes</taxon>
        <taxon>Hypocreomycetidae</taxon>
        <taxon>Glomerellales</taxon>
        <taxon>Glomerellaceae</taxon>
        <taxon>Colletotrichum</taxon>
        <taxon>Colletotrichum gloeosporioides species complex</taxon>
    </lineage>
</organism>
<dbReference type="Proteomes" id="UP000434172">
    <property type="component" value="Unassembled WGS sequence"/>
</dbReference>
<feature type="chain" id="PRO_5034034119" description="Secreted protein" evidence="2">
    <location>
        <begin position="24"/>
        <end position="58"/>
    </location>
</feature>
<evidence type="ECO:0000313" key="4">
    <source>
        <dbReference type="Proteomes" id="UP000434172"/>
    </source>
</evidence>
<keyword evidence="2" id="KW-0732">Signal</keyword>
<feature type="signal peptide" evidence="2">
    <location>
        <begin position="1"/>
        <end position="23"/>
    </location>
</feature>
<evidence type="ECO:0008006" key="5">
    <source>
        <dbReference type="Google" id="ProtNLM"/>
    </source>
</evidence>
<protein>
    <recommendedName>
        <fullName evidence="5">Secreted protein</fullName>
    </recommendedName>
</protein>
<reference evidence="3 4" key="1">
    <citation type="submission" date="2019-12" db="EMBL/GenBank/DDBJ databases">
        <title>A genome sequence resource for the geographically widespread anthracnose pathogen Colletotrichum asianum.</title>
        <authorList>
            <person name="Meng Y."/>
        </authorList>
    </citation>
    <scope>NUCLEOTIDE SEQUENCE [LARGE SCALE GENOMIC DNA]</scope>
    <source>
        <strain evidence="3 4">ICMP 18580</strain>
    </source>
</reference>
<feature type="region of interest" description="Disordered" evidence="1">
    <location>
        <begin position="33"/>
        <end position="58"/>
    </location>
</feature>
<evidence type="ECO:0000256" key="1">
    <source>
        <dbReference type="SAM" id="MobiDB-lite"/>
    </source>
</evidence>
<feature type="compositionally biased region" description="Polar residues" evidence="1">
    <location>
        <begin position="33"/>
        <end position="46"/>
    </location>
</feature>
<accession>A0A8H3WCM9</accession>
<comment type="caution">
    <text evidence="3">The sequence shown here is derived from an EMBL/GenBank/DDBJ whole genome shotgun (WGS) entry which is preliminary data.</text>
</comment>
<dbReference type="EMBL" id="WOWK01000052">
    <property type="protein sequence ID" value="KAF0323397.1"/>
    <property type="molecule type" value="Genomic_DNA"/>
</dbReference>
<evidence type="ECO:0000256" key="2">
    <source>
        <dbReference type="SAM" id="SignalP"/>
    </source>
</evidence>
<proteinExistence type="predicted"/>
<keyword evidence="4" id="KW-1185">Reference proteome</keyword>
<gene>
    <name evidence="3" type="ORF">GQ607_009294</name>
</gene>
<sequence length="58" mass="6431">MYHPACLPFVIASFVFLLARCYGYPDIIHPASHSQNNLKRTSSTHPPTGAKLPCQFDA</sequence>
<name>A0A8H3WCM9_9PEZI</name>
<dbReference type="AlphaFoldDB" id="A0A8H3WCM9"/>
<evidence type="ECO:0000313" key="3">
    <source>
        <dbReference type="EMBL" id="KAF0323397.1"/>
    </source>
</evidence>